<dbReference type="InterPro" id="IPR003175">
    <property type="entry name" value="CDI_dom"/>
</dbReference>
<evidence type="ECO:0000313" key="5">
    <source>
        <dbReference type="EMBL" id="URD75305.1"/>
    </source>
</evidence>
<reference evidence="5" key="1">
    <citation type="submission" date="2022-05" db="EMBL/GenBank/DDBJ databases">
        <title>The Musa troglodytarum L. genome provides insights into the mechanism of non-climacteric behaviour and enrichment of carotenoids.</title>
        <authorList>
            <person name="Wang J."/>
        </authorList>
    </citation>
    <scope>NUCLEOTIDE SEQUENCE</scope>
    <source>
        <tissue evidence="5">Leaf</tissue>
    </source>
</reference>
<dbReference type="Gene3D" id="4.10.365.10">
    <property type="entry name" value="p27"/>
    <property type="match status" value="1"/>
</dbReference>
<feature type="compositionally biased region" description="Low complexity" evidence="3">
    <location>
        <begin position="133"/>
        <end position="144"/>
    </location>
</feature>
<protein>
    <submittedName>
        <fullName evidence="5">Cyclin-dependent kinase inhibitor</fullName>
    </submittedName>
</protein>
<dbReference type="OrthoDB" id="6373236at2759"/>
<feature type="compositionally biased region" description="Polar residues" evidence="3">
    <location>
        <begin position="171"/>
        <end position="203"/>
    </location>
</feature>
<gene>
    <name evidence="5" type="ORF">MUK42_09051</name>
</gene>
<comment type="similarity">
    <text evidence="1">Belongs to the CDI family. ICK/KRP subfamily.</text>
</comment>
<accession>A0A9E7EEE0</accession>
<dbReference type="EMBL" id="CP097502">
    <property type="protein sequence ID" value="URD75305.1"/>
    <property type="molecule type" value="Genomic_DNA"/>
</dbReference>
<feature type="compositionally biased region" description="Polar residues" evidence="3">
    <location>
        <begin position="85"/>
        <end position="95"/>
    </location>
</feature>
<dbReference type="PANTHER" id="PTHR46776">
    <property type="entry name" value="CYCLIN-DEPENDENT KINASE INHIBITOR 4-RELATED"/>
    <property type="match status" value="1"/>
</dbReference>
<dbReference type="PIRSF" id="PIRSF017811">
    <property type="entry name" value="CDK_inhib_pln"/>
    <property type="match status" value="1"/>
</dbReference>
<feature type="region of interest" description="Disordered" evidence="3">
    <location>
        <begin position="67"/>
        <end position="214"/>
    </location>
</feature>
<evidence type="ECO:0000256" key="1">
    <source>
        <dbReference type="ARBA" id="ARBA00010274"/>
    </source>
</evidence>
<sequence length="254" mass="27324">MTKAPGSGMARYSRKARIGGEAAVADAAHQQSSFGVHTRAKTLALKRLQESSPADAYSYLQLRSRRLQKHLPAPSSVRSRPAAKNTPSANPNSGRTPKFISNPPAGMGESPVTSDSAASVSMRNRCLKKAKASSEAAAAAVPEVSSKDRAGSEASYGENVLELEASRSARESTPCSLIRNSETIGSPGSTTRPTKFTVSSKRQASPIVPTGPEMEELFAGPEQLQQRRFMERYNFDVAKDQPLPGRYEWVKLDS</sequence>
<keyword evidence="6" id="KW-1185">Reference proteome</keyword>
<name>A0A9E7EEE0_9LILI</name>
<dbReference type="AlphaFoldDB" id="A0A9E7EEE0"/>
<evidence type="ECO:0000259" key="4">
    <source>
        <dbReference type="Pfam" id="PF02234"/>
    </source>
</evidence>
<proteinExistence type="inferred from homology"/>
<dbReference type="GO" id="GO:0005634">
    <property type="term" value="C:nucleus"/>
    <property type="evidence" value="ECO:0007669"/>
    <property type="project" value="InterPro"/>
</dbReference>
<evidence type="ECO:0000313" key="6">
    <source>
        <dbReference type="Proteomes" id="UP001055439"/>
    </source>
</evidence>
<evidence type="ECO:0000256" key="2">
    <source>
        <dbReference type="ARBA" id="ARBA00023013"/>
    </source>
</evidence>
<dbReference type="Pfam" id="PF02234">
    <property type="entry name" value="CDI"/>
    <property type="match status" value="1"/>
</dbReference>
<feature type="compositionally biased region" description="Polar residues" evidence="3">
    <location>
        <begin position="111"/>
        <end position="122"/>
    </location>
</feature>
<organism evidence="5 6">
    <name type="scientific">Musa troglodytarum</name>
    <name type="common">fe'i banana</name>
    <dbReference type="NCBI Taxonomy" id="320322"/>
    <lineage>
        <taxon>Eukaryota</taxon>
        <taxon>Viridiplantae</taxon>
        <taxon>Streptophyta</taxon>
        <taxon>Embryophyta</taxon>
        <taxon>Tracheophyta</taxon>
        <taxon>Spermatophyta</taxon>
        <taxon>Magnoliopsida</taxon>
        <taxon>Liliopsida</taxon>
        <taxon>Zingiberales</taxon>
        <taxon>Musaceae</taxon>
        <taxon>Musa</taxon>
    </lineage>
</organism>
<dbReference type="InterPro" id="IPR044275">
    <property type="entry name" value="KRP"/>
</dbReference>
<dbReference type="GO" id="GO:0051726">
    <property type="term" value="P:regulation of cell cycle"/>
    <property type="evidence" value="ECO:0007669"/>
    <property type="project" value="InterPro"/>
</dbReference>
<dbReference type="GO" id="GO:0004861">
    <property type="term" value="F:cyclin-dependent protein serine/threonine kinase inhibitor activity"/>
    <property type="evidence" value="ECO:0007669"/>
    <property type="project" value="InterPro"/>
</dbReference>
<dbReference type="InterPro" id="IPR044898">
    <property type="entry name" value="CDI_dom_sf"/>
</dbReference>
<dbReference type="Proteomes" id="UP001055439">
    <property type="component" value="Chromosome 1"/>
</dbReference>
<evidence type="ECO:0000256" key="3">
    <source>
        <dbReference type="SAM" id="MobiDB-lite"/>
    </source>
</evidence>
<keyword evidence="2" id="KW-0649">Protein kinase inhibitor</keyword>
<feature type="domain" description="Cyclin-dependent kinase inhibitor" evidence="4">
    <location>
        <begin position="210"/>
        <end position="252"/>
    </location>
</feature>